<dbReference type="InterPro" id="IPR046950">
    <property type="entry name" value="DNA-dir_Rpol_C_phage-type"/>
</dbReference>
<dbReference type="GO" id="GO:0003677">
    <property type="term" value="F:DNA binding"/>
    <property type="evidence" value="ECO:0007669"/>
    <property type="project" value="InterPro"/>
</dbReference>
<dbReference type="Pfam" id="PF00940">
    <property type="entry name" value="RNA_pol"/>
    <property type="match status" value="1"/>
</dbReference>
<dbReference type="GO" id="GO:0006351">
    <property type="term" value="P:DNA-templated transcription"/>
    <property type="evidence" value="ECO:0007669"/>
    <property type="project" value="InterPro"/>
</dbReference>
<evidence type="ECO:0000256" key="5">
    <source>
        <dbReference type="ARBA" id="ARBA00022695"/>
    </source>
</evidence>
<dbReference type="AlphaFoldDB" id="A0A438FSS1"/>
<reference evidence="9 10" key="1">
    <citation type="journal article" date="2018" name="PLoS Genet.">
        <title>Population sequencing reveals clonal diversity and ancestral inbreeding in the grapevine cultivar Chardonnay.</title>
        <authorList>
            <person name="Roach M.J."/>
            <person name="Johnson D.L."/>
            <person name="Bohlmann J."/>
            <person name="van Vuuren H.J."/>
            <person name="Jones S.J."/>
            <person name="Pretorius I.S."/>
            <person name="Schmidt S.A."/>
            <person name="Borneman A.R."/>
        </authorList>
    </citation>
    <scope>NUCLEOTIDE SEQUENCE [LARGE SCALE GENOMIC DNA]</scope>
    <source>
        <strain evidence="10">cv. Chardonnay</strain>
        <tissue evidence="9">Leaf</tissue>
    </source>
</reference>
<evidence type="ECO:0000256" key="2">
    <source>
        <dbReference type="ARBA" id="ARBA00012418"/>
    </source>
</evidence>
<gene>
    <name evidence="9" type="primary">RPOT3-TOM</name>
    <name evidence="9" type="ORF">CK203_059284</name>
</gene>
<comment type="caution">
    <text evidence="9">The sequence shown here is derived from an EMBL/GenBank/DDBJ whole genome shotgun (WGS) entry which is preliminary data.</text>
</comment>
<evidence type="ECO:0000313" key="9">
    <source>
        <dbReference type="EMBL" id="RVW63006.1"/>
    </source>
</evidence>
<dbReference type="PANTHER" id="PTHR10102">
    <property type="entry name" value="DNA-DIRECTED RNA POLYMERASE, MITOCHONDRIAL"/>
    <property type="match status" value="1"/>
</dbReference>
<dbReference type="PANTHER" id="PTHR10102:SF1">
    <property type="entry name" value="DNA-DIRECTED RNA POLYMERASE 3, CHLOROPLASTIC"/>
    <property type="match status" value="1"/>
</dbReference>
<evidence type="ECO:0000256" key="6">
    <source>
        <dbReference type="ARBA" id="ARBA00023163"/>
    </source>
</evidence>
<evidence type="ECO:0000259" key="8">
    <source>
        <dbReference type="Pfam" id="PF00940"/>
    </source>
</evidence>
<dbReference type="InterPro" id="IPR002092">
    <property type="entry name" value="DNA-dir_Rpol_phage-type"/>
</dbReference>
<dbReference type="Proteomes" id="UP000288805">
    <property type="component" value="Unassembled WGS sequence"/>
</dbReference>
<comment type="similarity">
    <text evidence="1">Belongs to the phage and mitochondrial RNA polymerase family.</text>
</comment>
<dbReference type="EMBL" id="QGNW01000753">
    <property type="protein sequence ID" value="RVW63006.1"/>
    <property type="molecule type" value="Genomic_DNA"/>
</dbReference>
<keyword evidence="4" id="KW-0808">Transferase</keyword>
<dbReference type="SUPFAM" id="SSF56672">
    <property type="entry name" value="DNA/RNA polymerases"/>
    <property type="match status" value="1"/>
</dbReference>
<dbReference type="EC" id="2.7.7.6" evidence="2"/>
<organism evidence="9 10">
    <name type="scientific">Vitis vinifera</name>
    <name type="common">Grape</name>
    <dbReference type="NCBI Taxonomy" id="29760"/>
    <lineage>
        <taxon>Eukaryota</taxon>
        <taxon>Viridiplantae</taxon>
        <taxon>Streptophyta</taxon>
        <taxon>Embryophyta</taxon>
        <taxon>Tracheophyta</taxon>
        <taxon>Spermatophyta</taxon>
        <taxon>Magnoliopsida</taxon>
        <taxon>eudicotyledons</taxon>
        <taxon>Gunneridae</taxon>
        <taxon>Pentapetalae</taxon>
        <taxon>rosids</taxon>
        <taxon>Vitales</taxon>
        <taxon>Vitaceae</taxon>
        <taxon>Viteae</taxon>
        <taxon>Vitis</taxon>
    </lineage>
</organism>
<dbReference type="GO" id="GO:0003899">
    <property type="term" value="F:DNA-directed RNA polymerase activity"/>
    <property type="evidence" value="ECO:0007669"/>
    <property type="project" value="UniProtKB-EC"/>
</dbReference>
<comment type="catalytic activity">
    <reaction evidence="7">
        <text>RNA(n) + a ribonucleoside 5'-triphosphate = RNA(n+1) + diphosphate</text>
        <dbReference type="Rhea" id="RHEA:21248"/>
        <dbReference type="Rhea" id="RHEA-COMP:14527"/>
        <dbReference type="Rhea" id="RHEA-COMP:17342"/>
        <dbReference type="ChEBI" id="CHEBI:33019"/>
        <dbReference type="ChEBI" id="CHEBI:61557"/>
        <dbReference type="ChEBI" id="CHEBI:140395"/>
        <dbReference type="EC" id="2.7.7.6"/>
    </reaction>
</comment>
<keyword evidence="5" id="KW-0548">Nucleotidyltransferase</keyword>
<evidence type="ECO:0000256" key="7">
    <source>
        <dbReference type="ARBA" id="ARBA00048552"/>
    </source>
</evidence>
<keyword evidence="6" id="KW-0804">Transcription</keyword>
<evidence type="ECO:0000256" key="4">
    <source>
        <dbReference type="ARBA" id="ARBA00022679"/>
    </source>
</evidence>
<dbReference type="GO" id="GO:0000428">
    <property type="term" value="C:DNA-directed RNA polymerase complex"/>
    <property type="evidence" value="ECO:0007669"/>
    <property type="project" value="UniProtKB-KW"/>
</dbReference>
<protein>
    <recommendedName>
        <fullName evidence="2">DNA-directed RNA polymerase</fullName>
        <ecNumber evidence="2">2.7.7.6</ecNumber>
    </recommendedName>
</protein>
<evidence type="ECO:0000256" key="3">
    <source>
        <dbReference type="ARBA" id="ARBA00022478"/>
    </source>
</evidence>
<dbReference type="InterPro" id="IPR043502">
    <property type="entry name" value="DNA/RNA_pol_sf"/>
</dbReference>
<evidence type="ECO:0000256" key="1">
    <source>
        <dbReference type="ARBA" id="ARBA00009493"/>
    </source>
</evidence>
<proteinExistence type="inferred from homology"/>
<feature type="domain" description="DNA-directed RNA polymerase C-terminal" evidence="8">
    <location>
        <begin position="81"/>
        <end position="152"/>
    </location>
</feature>
<evidence type="ECO:0000313" key="10">
    <source>
        <dbReference type="Proteomes" id="UP000288805"/>
    </source>
</evidence>
<accession>A0A438FSS1</accession>
<sequence length="324" mass="36811">MDSKSFMLSSPPSWGLIPKWKTIRLWPNQERAAEVSCFGKGSLKATKSIPTLGLQNLKNNLYKDLKTTPSDIIQAQLSHNPQYSRHCSGSTFNGDGSCNGLQHYAALGRNSLEASAVNLVAGEKPADVYSEIAARRLIQTQLRPDNKEGWVAEAWRKTKEEVAGGFVITDTLMIGRWEKSKAINSFSRDSKPPFRLELFGRLGFQLGLVSLVGRRLGIESQNVMAPNFLPVWGAMGDALHGEKTPPRLAWFFCGQERKKAWRAAPLCLMWTIWRERNRRAFDDMERNDQDIKSIFLYTFVNWVRVYIEEHTLSLIDFVDWLATK</sequence>
<keyword evidence="3 9" id="KW-0240">DNA-directed RNA polymerase</keyword>
<name>A0A438FSS1_VITVI</name>